<evidence type="ECO:0000256" key="2">
    <source>
        <dbReference type="ARBA" id="ARBA00008814"/>
    </source>
</evidence>
<comment type="subcellular location">
    <subcellularLocation>
        <location evidence="1">Cell envelope</location>
    </subcellularLocation>
</comment>
<gene>
    <name evidence="7" type="ORF">FBQ73_10400</name>
</gene>
<dbReference type="PANTHER" id="PTHR30532:SF1">
    <property type="entry name" value="IRON(3+)-HYDROXAMATE-BINDING PROTEIN FHUD"/>
    <property type="match status" value="1"/>
</dbReference>
<keyword evidence="4" id="KW-0406">Ion transport</keyword>
<keyword evidence="3" id="KW-0813">Transport</keyword>
<dbReference type="CDD" id="cd01146">
    <property type="entry name" value="FhuD"/>
    <property type="match status" value="1"/>
</dbReference>
<comment type="caution">
    <text evidence="7">The sequence shown here is derived from an EMBL/GenBank/DDBJ whole genome shotgun (WGS) entry which is preliminary data.</text>
</comment>
<organism evidence="7 8">
    <name type="scientific">Xanthobacter autotrophicus</name>
    <dbReference type="NCBI Taxonomy" id="280"/>
    <lineage>
        <taxon>Bacteria</taxon>
        <taxon>Pseudomonadati</taxon>
        <taxon>Pseudomonadota</taxon>
        <taxon>Alphaproteobacteria</taxon>
        <taxon>Hyphomicrobiales</taxon>
        <taxon>Xanthobacteraceae</taxon>
        <taxon>Xanthobacter</taxon>
    </lineage>
</organism>
<dbReference type="GeneID" id="95773862"/>
<accession>A0A6C1KFT5</accession>
<evidence type="ECO:0000313" key="8">
    <source>
        <dbReference type="Proteomes" id="UP000305131"/>
    </source>
</evidence>
<dbReference type="OrthoDB" id="8370650at2"/>
<dbReference type="InterPro" id="IPR002491">
    <property type="entry name" value="ABC_transptr_periplasmic_BD"/>
</dbReference>
<dbReference type="Proteomes" id="UP000305131">
    <property type="component" value="Unassembled WGS sequence"/>
</dbReference>
<comment type="similarity">
    <text evidence="2">Belongs to the bacterial solute-binding protein 8 family.</text>
</comment>
<evidence type="ECO:0000256" key="1">
    <source>
        <dbReference type="ARBA" id="ARBA00004196"/>
    </source>
</evidence>
<dbReference type="GO" id="GO:1901678">
    <property type="term" value="P:iron coordination entity transport"/>
    <property type="evidence" value="ECO:0007669"/>
    <property type="project" value="UniProtKB-ARBA"/>
</dbReference>
<keyword evidence="4" id="KW-0408">Iron</keyword>
<dbReference type="AlphaFoldDB" id="A0A6C1KFT5"/>
<dbReference type="PANTHER" id="PTHR30532">
    <property type="entry name" value="IRON III DICITRATE-BINDING PERIPLASMIC PROTEIN"/>
    <property type="match status" value="1"/>
</dbReference>
<dbReference type="Pfam" id="PF01497">
    <property type="entry name" value="Peripla_BP_2"/>
    <property type="match status" value="1"/>
</dbReference>
<dbReference type="SUPFAM" id="SSF53807">
    <property type="entry name" value="Helical backbone' metal receptor"/>
    <property type="match status" value="1"/>
</dbReference>
<evidence type="ECO:0000256" key="5">
    <source>
        <dbReference type="ARBA" id="ARBA00022729"/>
    </source>
</evidence>
<feature type="domain" description="Fe/B12 periplasmic-binding" evidence="6">
    <location>
        <begin position="30"/>
        <end position="290"/>
    </location>
</feature>
<keyword evidence="5" id="KW-0732">Signal</keyword>
<dbReference type="PRINTS" id="PR01715">
    <property type="entry name" value="FERRIBNDNGPP"/>
</dbReference>
<reference evidence="7 8" key="1">
    <citation type="submission" date="2019-05" db="EMBL/GenBank/DDBJ databases">
        <authorList>
            <person name="Zhou X."/>
        </authorList>
    </citation>
    <scope>NUCLEOTIDE SEQUENCE [LARGE SCALE GENOMIC DNA]</scope>
    <source>
        <strain evidence="7 8">DSM 432</strain>
    </source>
</reference>
<sequence length="301" mass="31856">MRDVLFSRRAVIAGASALLGSRVMASPGPRVVAFDWGIVETLLGLGVVTAGIAEGDGYREWVREPAPPPGIPDLGLRVEPNLEAVARLKPDLIVITPQLASFEPMLARIAPTLSLAIFDEDGDVWIRARQVALTLAAATGREDAGVRLLADADAVLAAVRPKVEPLAARPLYLASFVDARHVRVYGRGSLFDAVLTRLGIANAFTGSTSFWGFVTFGLEHLATAQDAALLVFEPVPPEAQATLAHGPLWQRLPMVEAGRVGLLPPVWSFGGLVSAMRFARVLADHAAAPAVSGAGRRDARG</sequence>
<dbReference type="RefSeq" id="WP_138399406.1">
    <property type="nucleotide sequence ID" value="NZ_JBAFVI010000002.1"/>
</dbReference>
<proteinExistence type="inferred from homology"/>
<evidence type="ECO:0000256" key="4">
    <source>
        <dbReference type="ARBA" id="ARBA00022496"/>
    </source>
</evidence>
<evidence type="ECO:0000313" key="7">
    <source>
        <dbReference type="EMBL" id="TLX43050.1"/>
    </source>
</evidence>
<dbReference type="Gene3D" id="3.40.50.1980">
    <property type="entry name" value="Nitrogenase molybdenum iron protein domain"/>
    <property type="match status" value="2"/>
</dbReference>
<name>A0A6C1KFT5_XANAU</name>
<dbReference type="PROSITE" id="PS50983">
    <property type="entry name" value="FE_B12_PBP"/>
    <property type="match status" value="1"/>
</dbReference>
<protein>
    <submittedName>
        <fullName evidence="7">Iron siderophore ABC transporter substrate-binding protein</fullName>
    </submittedName>
</protein>
<evidence type="ECO:0000259" key="6">
    <source>
        <dbReference type="PROSITE" id="PS50983"/>
    </source>
</evidence>
<dbReference type="InterPro" id="IPR051313">
    <property type="entry name" value="Bact_iron-sidero_bind"/>
</dbReference>
<dbReference type="EMBL" id="VAUP01000022">
    <property type="protein sequence ID" value="TLX43050.1"/>
    <property type="molecule type" value="Genomic_DNA"/>
</dbReference>
<dbReference type="GO" id="GO:0030288">
    <property type="term" value="C:outer membrane-bounded periplasmic space"/>
    <property type="evidence" value="ECO:0007669"/>
    <property type="project" value="TreeGrafter"/>
</dbReference>
<evidence type="ECO:0000256" key="3">
    <source>
        <dbReference type="ARBA" id="ARBA00022448"/>
    </source>
</evidence>
<keyword evidence="4" id="KW-0410">Iron transport</keyword>